<dbReference type="Gene3D" id="3.40.50.1820">
    <property type="entry name" value="alpha/beta hydrolase"/>
    <property type="match status" value="1"/>
</dbReference>
<dbReference type="NCBIfam" id="NF047558">
    <property type="entry name" value="TPR_END_plus"/>
    <property type="match status" value="1"/>
</dbReference>
<dbReference type="InterPro" id="IPR011990">
    <property type="entry name" value="TPR-like_helical_dom_sf"/>
</dbReference>
<dbReference type="RefSeq" id="WP_194107738.1">
    <property type="nucleotide sequence ID" value="NZ_JADFFM010000002.1"/>
</dbReference>
<evidence type="ECO:0000313" key="3">
    <source>
        <dbReference type="Proteomes" id="UP000632774"/>
    </source>
</evidence>
<protein>
    <submittedName>
        <fullName evidence="2">Uncharacterized protein</fullName>
    </submittedName>
</protein>
<dbReference type="EMBL" id="JADFFM010000002">
    <property type="protein sequence ID" value="MBE9668328.1"/>
    <property type="molecule type" value="Genomic_DNA"/>
</dbReference>
<gene>
    <name evidence="2" type="ORF">IRJ18_18305</name>
</gene>
<keyword evidence="3" id="KW-1185">Reference proteome</keyword>
<dbReference type="SUPFAM" id="SSF53474">
    <property type="entry name" value="alpha/beta-Hydrolases"/>
    <property type="match status" value="1"/>
</dbReference>
<evidence type="ECO:0000256" key="1">
    <source>
        <dbReference type="SAM" id="SignalP"/>
    </source>
</evidence>
<proteinExistence type="predicted"/>
<dbReference type="Gene3D" id="1.25.40.10">
    <property type="entry name" value="Tetratricopeptide repeat domain"/>
    <property type="match status" value="1"/>
</dbReference>
<accession>A0ABR9XLS6</accession>
<feature type="signal peptide" evidence="1">
    <location>
        <begin position="1"/>
        <end position="21"/>
    </location>
</feature>
<organism evidence="2 3">
    <name type="scientific">Mucilaginibacter boryungensis</name>
    <dbReference type="NCBI Taxonomy" id="768480"/>
    <lineage>
        <taxon>Bacteria</taxon>
        <taxon>Pseudomonadati</taxon>
        <taxon>Bacteroidota</taxon>
        <taxon>Sphingobacteriia</taxon>
        <taxon>Sphingobacteriales</taxon>
        <taxon>Sphingobacteriaceae</taxon>
        <taxon>Mucilaginibacter</taxon>
    </lineage>
</organism>
<dbReference type="InterPro" id="IPR029058">
    <property type="entry name" value="AB_hydrolase_fold"/>
</dbReference>
<dbReference type="SUPFAM" id="SSF48452">
    <property type="entry name" value="TPR-like"/>
    <property type="match status" value="1"/>
</dbReference>
<comment type="caution">
    <text evidence="2">The sequence shown here is derived from an EMBL/GenBank/DDBJ whole genome shotgun (WGS) entry which is preliminary data.</text>
</comment>
<keyword evidence="1" id="KW-0732">Signal</keyword>
<name>A0ABR9XLS6_9SPHI</name>
<sequence length="441" mass="48905">MKKRIRLLVTLLFLQSGVVSAQTGDILTVKCNADSTQSYSVCLPSNYSQTQKYPVLFMFDPAARGKFAAGLYKKAAADYGFIIIASNNSRNGPINVSLNAANALFTDAFRKYSIDNSHIYLTGFSGGARIATTIALQANGIAGVIACGAGFGQPIPETKLNWTFAGIAGTQDFNYVEMQQAIQQLQATASVSNLQTFNGPHRWPPEDVFYSQLLWSYLLHRKSASDDLLPKYKTLTDELIGKASSVLTKASLYRQYLAITPDAAYSEKLKELEASKLYQDEVGQAKQLTLKENAYQQKIAEAFQQIMGRNNTEIKSKGWWKSELASLNKMLLSHKAADSNYIARQKAFITANASESFGNYLNAKRYDTAAELLTVSEAFEPDNPQVFYRHALLAASTKDEDNAIYYLEQAVKHGFANKGQMRNEASFDFLKGNTKFQMLLN</sequence>
<reference evidence="2 3" key="1">
    <citation type="submission" date="2020-10" db="EMBL/GenBank/DDBJ databases">
        <title>Mucilaginibacter mali sp. nov., isolated from rhizosphere soil of apple orchard.</title>
        <authorList>
            <person name="Lee J.-S."/>
            <person name="Kim H.S."/>
            <person name="Kim J.-S."/>
        </authorList>
    </citation>
    <scope>NUCLEOTIDE SEQUENCE [LARGE SCALE GENOMIC DNA]</scope>
    <source>
        <strain evidence="2 3">KCTC 23157</strain>
    </source>
</reference>
<feature type="chain" id="PRO_5045479875" evidence="1">
    <location>
        <begin position="22"/>
        <end position="441"/>
    </location>
</feature>
<evidence type="ECO:0000313" key="2">
    <source>
        <dbReference type="EMBL" id="MBE9668328.1"/>
    </source>
</evidence>
<dbReference type="Proteomes" id="UP000632774">
    <property type="component" value="Unassembled WGS sequence"/>
</dbReference>